<organism evidence="6">
    <name type="scientific">Hyalella azteca</name>
    <name type="common">Amphipod</name>
    <dbReference type="NCBI Taxonomy" id="294128"/>
    <lineage>
        <taxon>Eukaryota</taxon>
        <taxon>Metazoa</taxon>
        <taxon>Ecdysozoa</taxon>
        <taxon>Arthropoda</taxon>
        <taxon>Crustacea</taxon>
        <taxon>Multicrustacea</taxon>
        <taxon>Malacostraca</taxon>
        <taxon>Eumalacostraca</taxon>
        <taxon>Peracarida</taxon>
        <taxon>Amphipoda</taxon>
        <taxon>Senticaudata</taxon>
        <taxon>Talitrida</taxon>
        <taxon>Talitroidea</taxon>
        <taxon>Hyalellidae</taxon>
        <taxon>Hyalella</taxon>
    </lineage>
</organism>
<name>A0A6A0GV17_HYAAZ</name>
<dbReference type="SMART" id="SM00350">
    <property type="entry name" value="MCM"/>
    <property type="match status" value="1"/>
</dbReference>
<dbReference type="InterPro" id="IPR001208">
    <property type="entry name" value="MCM_dom"/>
</dbReference>
<feature type="domain" description="MCM C-terminal AAA(+) ATPase" evidence="5">
    <location>
        <begin position="1"/>
        <end position="214"/>
    </location>
</feature>
<dbReference type="Gene3D" id="3.40.50.300">
    <property type="entry name" value="P-loop containing nucleotide triphosphate hydrolases"/>
    <property type="match status" value="2"/>
</dbReference>
<dbReference type="AlphaFoldDB" id="A0A6A0GV17"/>
<dbReference type="InterPro" id="IPR018525">
    <property type="entry name" value="MCM_CS"/>
</dbReference>
<dbReference type="Proteomes" id="UP000711488">
    <property type="component" value="Unassembled WGS sequence"/>
</dbReference>
<dbReference type="GO" id="GO:0003697">
    <property type="term" value="F:single-stranded DNA binding"/>
    <property type="evidence" value="ECO:0007669"/>
    <property type="project" value="TreeGrafter"/>
</dbReference>
<dbReference type="EMBL" id="JQDR03013715">
    <property type="protein sequence ID" value="KAA0189218.1"/>
    <property type="molecule type" value="Genomic_DNA"/>
</dbReference>
<keyword evidence="2 4" id="KW-0547">Nucleotide-binding</keyword>
<dbReference type="InterPro" id="IPR003593">
    <property type="entry name" value="AAA+_ATPase"/>
</dbReference>
<dbReference type="SMART" id="SM00382">
    <property type="entry name" value="AAA"/>
    <property type="match status" value="1"/>
</dbReference>
<dbReference type="PROSITE" id="PS00847">
    <property type="entry name" value="MCM_1"/>
    <property type="match status" value="1"/>
</dbReference>
<evidence type="ECO:0000256" key="1">
    <source>
        <dbReference type="ARBA" id="ARBA00012551"/>
    </source>
</evidence>
<dbReference type="GO" id="GO:0006260">
    <property type="term" value="P:DNA replication"/>
    <property type="evidence" value="ECO:0007669"/>
    <property type="project" value="InterPro"/>
</dbReference>
<reference evidence="6" key="2">
    <citation type="journal article" date="2018" name="Environ. Sci. Technol.">
        <title>The Toxicogenome of Hyalella azteca: A Model for Sediment Ecotoxicology and Evolutionary Toxicology.</title>
        <authorList>
            <person name="Poynton H.C."/>
            <person name="Hasenbein S."/>
            <person name="Benoit J.B."/>
            <person name="Sepulveda M.S."/>
            <person name="Poelchau M.F."/>
            <person name="Hughes D.S.T."/>
            <person name="Murali S.C."/>
            <person name="Chen S."/>
            <person name="Glastad K.M."/>
            <person name="Goodisman M.A.D."/>
            <person name="Werren J.H."/>
            <person name="Vineis J.H."/>
            <person name="Bowen J.L."/>
            <person name="Friedrich M."/>
            <person name="Jones J."/>
            <person name="Robertson H.M."/>
            <person name="Feyereisen R."/>
            <person name="Mechler-Hickson A."/>
            <person name="Mathers N."/>
            <person name="Lee C.E."/>
            <person name="Colbourne J.K."/>
            <person name="Biales A."/>
            <person name="Johnston J.S."/>
            <person name="Wellborn G.A."/>
            <person name="Rosendale A.J."/>
            <person name="Cridge A.G."/>
            <person name="Munoz-Torres M.C."/>
            <person name="Bain P.A."/>
            <person name="Manny A.R."/>
            <person name="Major K.M."/>
            <person name="Lambert F.N."/>
            <person name="Vulpe C.D."/>
            <person name="Tuck P."/>
            <person name="Blalock B.J."/>
            <person name="Lin Y.Y."/>
            <person name="Smith M.E."/>
            <person name="Ochoa-Acuna H."/>
            <person name="Chen M.M."/>
            <person name="Childers C.P."/>
            <person name="Qu J."/>
            <person name="Dugan S."/>
            <person name="Lee S.L."/>
            <person name="Chao H."/>
            <person name="Dinh H."/>
            <person name="Han Y."/>
            <person name="Doddapaneni H."/>
            <person name="Worley K.C."/>
            <person name="Muzny D.M."/>
            <person name="Gibbs R.A."/>
            <person name="Richards S."/>
        </authorList>
    </citation>
    <scope>NUCLEOTIDE SEQUENCE</scope>
    <source>
        <strain evidence="6">HAZT.00-mixed</strain>
        <tissue evidence="6">Whole organism</tissue>
    </source>
</reference>
<dbReference type="PROSITE" id="PS50051">
    <property type="entry name" value="MCM_2"/>
    <property type="match status" value="1"/>
</dbReference>
<evidence type="ECO:0000256" key="2">
    <source>
        <dbReference type="ARBA" id="ARBA00022741"/>
    </source>
</evidence>
<protein>
    <recommendedName>
        <fullName evidence="1">DNA helicase</fullName>
        <ecNumber evidence="1">3.6.4.12</ecNumber>
    </recommendedName>
</protein>
<reference evidence="6" key="3">
    <citation type="submission" date="2019-06" db="EMBL/GenBank/DDBJ databases">
        <authorList>
            <person name="Poynton C."/>
            <person name="Hasenbein S."/>
            <person name="Benoit J.B."/>
            <person name="Sepulveda M.S."/>
            <person name="Poelchau M.F."/>
            <person name="Murali S.C."/>
            <person name="Chen S."/>
            <person name="Glastad K.M."/>
            <person name="Werren J.H."/>
            <person name="Vineis J.H."/>
            <person name="Bowen J.L."/>
            <person name="Friedrich M."/>
            <person name="Jones J."/>
            <person name="Robertson H.M."/>
            <person name="Feyereisen R."/>
            <person name="Mechler-Hickson A."/>
            <person name="Mathers N."/>
            <person name="Lee C.E."/>
            <person name="Colbourne J.K."/>
            <person name="Biales A."/>
            <person name="Johnston J.S."/>
            <person name="Wellborn G.A."/>
            <person name="Rosendale A.J."/>
            <person name="Cridge A.G."/>
            <person name="Munoz-Torres M.C."/>
            <person name="Bain P.A."/>
            <person name="Manny A.R."/>
            <person name="Major K.M."/>
            <person name="Lambert F.N."/>
            <person name="Vulpe C.D."/>
            <person name="Tuck P."/>
            <person name="Blalock B.J."/>
            <person name="Lin Y.-Y."/>
            <person name="Smith M.E."/>
            <person name="Ochoa-Acuna H."/>
            <person name="Chen M.-J.M."/>
            <person name="Childers C.P."/>
            <person name="Qu J."/>
            <person name="Dugan S."/>
            <person name="Lee S.L."/>
            <person name="Chao H."/>
            <person name="Dinh H."/>
            <person name="Han Y."/>
            <person name="Doddapaneni H."/>
            <person name="Worley K.C."/>
            <person name="Muzny D.M."/>
            <person name="Gibbs R.A."/>
            <person name="Richards S."/>
        </authorList>
    </citation>
    <scope>NUCLEOTIDE SEQUENCE</scope>
    <source>
        <strain evidence="6">HAZT.00-mixed</strain>
        <tissue evidence="6">Whole organism</tissue>
    </source>
</reference>
<dbReference type="GO" id="GO:0005634">
    <property type="term" value="C:nucleus"/>
    <property type="evidence" value="ECO:0007669"/>
    <property type="project" value="TreeGrafter"/>
</dbReference>
<dbReference type="EC" id="3.6.4.12" evidence="1"/>
<evidence type="ECO:0000256" key="4">
    <source>
        <dbReference type="RuleBase" id="RU004070"/>
    </source>
</evidence>
<dbReference type="PANTHER" id="PTHR11630:SF47">
    <property type="entry name" value="DNA HELICASE MCM8"/>
    <property type="match status" value="1"/>
</dbReference>
<dbReference type="GO" id="GO:0042555">
    <property type="term" value="C:MCM complex"/>
    <property type="evidence" value="ECO:0007669"/>
    <property type="project" value="TreeGrafter"/>
</dbReference>
<comment type="similarity">
    <text evidence="4">Belongs to the MCM family.</text>
</comment>
<keyword evidence="3 4" id="KW-0067">ATP-binding</keyword>
<dbReference type="SUPFAM" id="SSF52540">
    <property type="entry name" value="P-loop containing nucleoside triphosphate hydrolases"/>
    <property type="match status" value="1"/>
</dbReference>
<comment type="caution">
    <text evidence="6">The sequence shown here is derived from an EMBL/GenBank/DDBJ whole genome shotgun (WGS) entry which is preliminary data.</text>
</comment>
<dbReference type="InterPro" id="IPR031327">
    <property type="entry name" value="MCM"/>
</dbReference>
<gene>
    <name evidence="6" type="ORF">HAZT_HAZT010719</name>
</gene>
<dbReference type="InterPro" id="IPR027417">
    <property type="entry name" value="P-loop_NTPase"/>
</dbReference>
<feature type="non-terminal residue" evidence="6">
    <location>
        <position position="214"/>
    </location>
</feature>
<proteinExistence type="inferred from homology"/>
<evidence type="ECO:0000259" key="5">
    <source>
        <dbReference type="PROSITE" id="PS50051"/>
    </source>
</evidence>
<dbReference type="GO" id="GO:0005524">
    <property type="term" value="F:ATP binding"/>
    <property type="evidence" value="ECO:0007669"/>
    <property type="project" value="UniProtKB-KW"/>
</dbReference>
<evidence type="ECO:0000256" key="3">
    <source>
        <dbReference type="ARBA" id="ARBA00022840"/>
    </source>
</evidence>
<sequence length="214" mass="22428">MFRLLVQSLCPTIYGQELVKAGLTLCLFGGCSGSDDAVGIRGEAHILVVGDPGLGKSQMLQACANIAPRGVFVCGNTATSAGLTVSLTRESGSGDYSLEGGALVLADRGVCCIDELDKMQHAQHQALLEGMEQQRISVVKGGLALLEGMEQQRISVAKGGLVCTLPARAAVLAAANPVHGHYNKAKTVAENLKISAPLLSRFDLLFILVDRPDE</sequence>
<accession>A0A6A0GV17</accession>
<dbReference type="PANTHER" id="PTHR11630">
    <property type="entry name" value="DNA REPLICATION LICENSING FACTOR MCM FAMILY MEMBER"/>
    <property type="match status" value="1"/>
</dbReference>
<dbReference type="GO" id="GO:0017116">
    <property type="term" value="F:single-stranded DNA helicase activity"/>
    <property type="evidence" value="ECO:0007669"/>
    <property type="project" value="TreeGrafter"/>
</dbReference>
<keyword evidence="4" id="KW-0238">DNA-binding</keyword>
<dbReference type="Pfam" id="PF00493">
    <property type="entry name" value="MCM"/>
    <property type="match status" value="2"/>
</dbReference>
<reference evidence="6" key="1">
    <citation type="submission" date="2014-08" db="EMBL/GenBank/DDBJ databases">
        <authorList>
            <person name="Murali S."/>
            <person name="Richards S."/>
            <person name="Bandaranaike D."/>
            <person name="Bellair M."/>
            <person name="Blankenburg K."/>
            <person name="Chao H."/>
            <person name="Dinh H."/>
            <person name="Doddapaneni H."/>
            <person name="Dugan-Rocha S."/>
            <person name="Elkadiri S."/>
            <person name="Gnanaolivu R."/>
            <person name="Hughes D."/>
            <person name="Lee S."/>
            <person name="Li M."/>
            <person name="Ming W."/>
            <person name="Munidasa M."/>
            <person name="Muniz J."/>
            <person name="Nguyen L."/>
            <person name="Osuji N."/>
            <person name="Pu L.-L."/>
            <person name="Puazo M."/>
            <person name="Skinner E."/>
            <person name="Qu C."/>
            <person name="Quiroz J."/>
            <person name="Raj R."/>
            <person name="Weissenberger G."/>
            <person name="Xin Y."/>
            <person name="Zou X."/>
            <person name="Han Y."/>
            <person name="Worley K."/>
            <person name="Muzny D."/>
            <person name="Gibbs R."/>
        </authorList>
    </citation>
    <scope>NUCLEOTIDE SEQUENCE</scope>
    <source>
        <strain evidence="6">HAZT.00-mixed</strain>
        <tissue evidence="6">Whole organism</tissue>
    </source>
</reference>
<dbReference type="PROSITE" id="PS51257">
    <property type="entry name" value="PROKAR_LIPOPROTEIN"/>
    <property type="match status" value="1"/>
</dbReference>
<evidence type="ECO:0000313" key="6">
    <source>
        <dbReference type="EMBL" id="KAA0189218.1"/>
    </source>
</evidence>
<dbReference type="PRINTS" id="PR01657">
    <property type="entry name" value="MCMFAMILY"/>
</dbReference>